<accession>A0A6V8LKK8</accession>
<evidence type="ECO:0000256" key="1">
    <source>
        <dbReference type="SAM" id="Phobius"/>
    </source>
</evidence>
<gene>
    <name evidence="3" type="ORF">Prum_068170</name>
</gene>
<keyword evidence="1" id="KW-0472">Membrane</keyword>
<dbReference type="Gene3D" id="3.30.450.40">
    <property type="match status" value="1"/>
</dbReference>
<evidence type="ECO:0000313" key="4">
    <source>
        <dbReference type="Proteomes" id="UP000482960"/>
    </source>
</evidence>
<keyword evidence="1" id="KW-0812">Transmembrane</keyword>
<reference evidence="3 4" key="2">
    <citation type="submission" date="2020-03" db="EMBL/GenBank/DDBJ databases">
        <authorList>
            <person name="Ichikawa N."/>
            <person name="Kimura A."/>
            <person name="Kitahashi Y."/>
            <person name="Uohara A."/>
        </authorList>
    </citation>
    <scope>NUCLEOTIDE SEQUENCE [LARGE SCALE GENOMIC DNA]</scope>
    <source>
        <strain evidence="3 4">NBRC 108638</strain>
    </source>
</reference>
<name>A0A6V8LKK8_9ACTN</name>
<proteinExistence type="predicted"/>
<organism evidence="3 4">
    <name type="scientific">Phytohabitans rumicis</name>
    <dbReference type="NCBI Taxonomy" id="1076125"/>
    <lineage>
        <taxon>Bacteria</taxon>
        <taxon>Bacillati</taxon>
        <taxon>Actinomycetota</taxon>
        <taxon>Actinomycetes</taxon>
        <taxon>Micromonosporales</taxon>
        <taxon>Micromonosporaceae</taxon>
    </lineage>
</organism>
<feature type="domain" description="GAF" evidence="2">
    <location>
        <begin position="141"/>
        <end position="233"/>
    </location>
</feature>
<protein>
    <recommendedName>
        <fullName evidence="2">GAF domain-containing protein</fullName>
    </recommendedName>
</protein>
<keyword evidence="4" id="KW-1185">Reference proteome</keyword>
<sequence>MFLPVAVASATAVAAVSHGTTRAFWAVTAIIATAASAVFALVKERQARAATKTASLARAQLAAGLNRAGAPLLTVLGKVTAAKTTEDLHAAVDVLAERVVDIAQSQCGRHRRPGATLRAVYYARVDDRLERRTWTGRQDDTPPRRAFRAGFSLHETEVVRFATTEEVQVVDDLYYHAPPHFVHSNNRGYRSFIAVPIHAGETSFGMLAVDSDLPGSLTDADKGHMILLAGVLAAGLAHQANHMTPTNPTPSTPEA</sequence>
<feature type="transmembrane region" description="Helical" evidence="1">
    <location>
        <begin position="24"/>
        <end position="42"/>
    </location>
</feature>
<dbReference type="RefSeq" id="WP_173079864.1">
    <property type="nucleotide sequence ID" value="NZ_BAABJB010000043.1"/>
</dbReference>
<dbReference type="AlphaFoldDB" id="A0A6V8LKK8"/>
<dbReference type="SUPFAM" id="SSF55781">
    <property type="entry name" value="GAF domain-like"/>
    <property type="match status" value="1"/>
</dbReference>
<dbReference type="EMBL" id="BLPG01000001">
    <property type="protein sequence ID" value="GFJ93175.1"/>
    <property type="molecule type" value="Genomic_DNA"/>
</dbReference>
<evidence type="ECO:0000259" key="2">
    <source>
        <dbReference type="Pfam" id="PF01590"/>
    </source>
</evidence>
<comment type="caution">
    <text evidence="3">The sequence shown here is derived from an EMBL/GenBank/DDBJ whole genome shotgun (WGS) entry which is preliminary data.</text>
</comment>
<dbReference type="InterPro" id="IPR003018">
    <property type="entry name" value="GAF"/>
</dbReference>
<dbReference type="Pfam" id="PF01590">
    <property type="entry name" value="GAF"/>
    <property type="match status" value="1"/>
</dbReference>
<keyword evidence="1" id="KW-1133">Transmembrane helix</keyword>
<reference evidence="3 4" key="1">
    <citation type="submission" date="2020-03" db="EMBL/GenBank/DDBJ databases">
        <title>Whole genome shotgun sequence of Phytohabitans rumicis NBRC 108638.</title>
        <authorList>
            <person name="Komaki H."/>
            <person name="Tamura T."/>
        </authorList>
    </citation>
    <scope>NUCLEOTIDE SEQUENCE [LARGE SCALE GENOMIC DNA]</scope>
    <source>
        <strain evidence="3 4">NBRC 108638</strain>
    </source>
</reference>
<dbReference type="InterPro" id="IPR029016">
    <property type="entry name" value="GAF-like_dom_sf"/>
</dbReference>
<dbReference type="Proteomes" id="UP000482960">
    <property type="component" value="Unassembled WGS sequence"/>
</dbReference>
<evidence type="ECO:0000313" key="3">
    <source>
        <dbReference type="EMBL" id="GFJ93175.1"/>
    </source>
</evidence>